<dbReference type="GO" id="GO:0006511">
    <property type="term" value="P:ubiquitin-dependent protein catabolic process"/>
    <property type="evidence" value="ECO:0007669"/>
    <property type="project" value="TreeGrafter"/>
</dbReference>
<evidence type="ECO:0000313" key="7">
    <source>
        <dbReference type="EMBL" id="KAG6374459.1"/>
    </source>
</evidence>
<feature type="transmembrane region" description="Helical" evidence="6">
    <location>
        <begin position="225"/>
        <end position="249"/>
    </location>
</feature>
<accession>A0A8I2YM95</accession>
<comment type="subcellular location">
    <subcellularLocation>
        <location evidence="1">Membrane</location>
        <topology evidence="1">Multi-pass membrane protein</topology>
    </subcellularLocation>
</comment>
<dbReference type="GO" id="GO:0048471">
    <property type="term" value="C:perinuclear region of cytoplasm"/>
    <property type="evidence" value="ECO:0007669"/>
    <property type="project" value="TreeGrafter"/>
</dbReference>
<dbReference type="Pfam" id="PF10176">
    <property type="entry name" value="NEDD4_Bsd2"/>
    <property type="match status" value="1"/>
</dbReference>
<dbReference type="OrthoDB" id="10003116at2759"/>
<keyword evidence="3 6" id="KW-1133">Transmembrane helix</keyword>
<evidence type="ECO:0008006" key="9">
    <source>
        <dbReference type="Google" id="ProtNLM"/>
    </source>
</evidence>
<reference evidence="7" key="1">
    <citation type="submission" date="2021-03" db="EMBL/GenBank/DDBJ databases">
        <title>Evolutionary innovations through gain and loss of genes in the ectomycorrhizal Boletales.</title>
        <authorList>
            <person name="Wu G."/>
            <person name="Miyauchi S."/>
            <person name="Morin E."/>
            <person name="Yang Z.-L."/>
            <person name="Xu J."/>
            <person name="Martin F.M."/>
        </authorList>
    </citation>
    <scope>NUCLEOTIDE SEQUENCE</scope>
    <source>
        <strain evidence="7">BR01</strain>
    </source>
</reference>
<evidence type="ECO:0000256" key="1">
    <source>
        <dbReference type="ARBA" id="ARBA00004141"/>
    </source>
</evidence>
<dbReference type="CDD" id="cd22212">
    <property type="entry name" value="NDFIP-like"/>
    <property type="match status" value="1"/>
</dbReference>
<dbReference type="GO" id="GO:0007034">
    <property type="term" value="P:vacuolar transport"/>
    <property type="evidence" value="ECO:0007669"/>
    <property type="project" value="InterPro"/>
</dbReference>
<dbReference type="GO" id="GO:0005783">
    <property type="term" value="C:endoplasmic reticulum"/>
    <property type="evidence" value="ECO:0007669"/>
    <property type="project" value="TreeGrafter"/>
</dbReference>
<dbReference type="GO" id="GO:0005794">
    <property type="term" value="C:Golgi apparatus"/>
    <property type="evidence" value="ECO:0007669"/>
    <property type="project" value="TreeGrafter"/>
</dbReference>
<evidence type="ECO:0000313" key="8">
    <source>
        <dbReference type="Proteomes" id="UP000683000"/>
    </source>
</evidence>
<dbReference type="Proteomes" id="UP000683000">
    <property type="component" value="Unassembled WGS sequence"/>
</dbReference>
<keyword evidence="4 6" id="KW-0472">Membrane</keyword>
<evidence type="ECO:0000256" key="2">
    <source>
        <dbReference type="ARBA" id="ARBA00022692"/>
    </source>
</evidence>
<keyword evidence="8" id="KW-1185">Reference proteome</keyword>
<dbReference type="InterPro" id="IPR019325">
    <property type="entry name" value="NEDD4/Bsd2"/>
</dbReference>
<dbReference type="GO" id="GO:0030001">
    <property type="term" value="P:metal ion transport"/>
    <property type="evidence" value="ECO:0007669"/>
    <property type="project" value="InterPro"/>
</dbReference>
<dbReference type="PANTHER" id="PTHR13396:SF5">
    <property type="entry name" value="NEDD4 FAMILY INTERACTING PROTEIN"/>
    <property type="match status" value="1"/>
</dbReference>
<organism evidence="7 8">
    <name type="scientific">Boletus reticuloceps</name>
    <dbReference type="NCBI Taxonomy" id="495285"/>
    <lineage>
        <taxon>Eukaryota</taxon>
        <taxon>Fungi</taxon>
        <taxon>Dikarya</taxon>
        <taxon>Basidiomycota</taxon>
        <taxon>Agaricomycotina</taxon>
        <taxon>Agaricomycetes</taxon>
        <taxon>Agaricomycetidae</taxon>
        <taxon>Boletales</taxon>
        <taxon>Boletineae</taxon>
        <taxon>Boletaceae</taxon>
        <taxon>Boletoideae</taxon>
        <taxon>Boletus</taxon>
    </lineage>
</organism>
<dbReference type="GO" id="GO:0016020">
    <property type="term" value="C:membrane"/>
    <property type="evidence" value="ECO:0007669"/>
    <property type="project" value="UniProtKB-SubCell"/>
</dbReference>
<dbReference type="AlphaFoldDB" id="A0A8I2YM95"/>
<dbReference type="EMBL" id="JAGFBS010000018">
    <property type="protein sequence ID" value="KAG6374459.1"/>
    <property type="molecule type" value="Genomic_DNA"/>
</dbReference>
<evidence type="ECO:0000256" key="3">
    <source>
        <dbReference type="ARBA" id="ARBA00022989"/>
    </source>
</evidence>
<feature type="transmembrane region" description="Helical" evidence="6">
    <location>
        <begin position="324"/>
        <end position="345"/>
    </location>
</feature>
<feature type="region of interest" description="Disordered" evidence="5">
    <location>
        <begin position="1"/>
        <end position="57"/>
    </location>
</feature>
<evidence type="ECO:0000256" key="4">
    <source>
        <dbReference type="ARBA" id="ARBA00023136"/>
    </source>
</evidence>
<proteinExistence type="predicted"/>
<comment type="caution">
    <text evidence="7">The sequence shown here is derived from an EMBL/GenBank/DDBJ whole genome shotgun (WGS) entry which is preliminary data.</text>
</comment>
<keyword evidence="2 6" id="KW-0812">Transmembrane</keyword>
<feature type="compositionally biased region" description="Acidic residues" evidence="5">
    <location>
        <begin position="19"/>
        <end position="33"/>
    </location>
</feature>
<protein>
    <recommendedName>
        <fullName evidence="9">Metal homeostatis protein bsd2</fullName>
    </recommendedName>
</protein>
<sequence>MPAGYAPLPTRQPTQEADRELDEAFASDEEDELQHDSAGTPLSPPTQPRSPTEMYKASSTVPAVYDFERDFDYVRPPPGSPPRPSAFALPNDFGNSNGLVPSSPIAIPAHRPSFFHRAIGAILPTHYTRLPTTEGIPHPQAIGGGTQNDGVFTNVTAKPSRPVQVRTDDGSIYIMPEETQNTAPPSYAVAQADPVPPYWETTVHAPAGLDTDSGMIIDDLPSGSIFVFVANLFTSFFFQFVGFMLTYLLHTTHAAKFGSRAGLGLTLIQYGFYSRAGEDGFGMPVQNSSGIRKLFKRSFFPATSDSAERPPPDTVFLTVTSREWLSFLLMTLGWFLLLSSLFGFWRIKHWETSIRASQARAPSTADETERDISTRQTIEDAVQPAGLALPQGEVHIPTREELNEARLRRELHSAGLL</sequence>
<gene>
    <name evidence="7" type="ORF">JVT61DRAFT_4501</name>
</gene>
<dbReference type="PANTHER" id="PTHR13396">
    <property type="entry name" value="NEDD4 FAMILY INTERACTING PROTEIN 1/2"/>
    <property type="match status" value="1"/>
</dbReference>
<evidence type="ECO:0000256" key="6">
    <source>
        <dbReference type="SAM" id="Phobius"/>
    </source>
</evidence>
<dbReference type="GO" id="GO:0031398">
    <property type="term" value="P:positive regulation of protein ubiquitination"/>
    <property type="evidence" value="ECO:0007669"/>
    <property type="project" value="TreeGrafter"/>
</dbReference>
<evidence type="ECO:0000256" key="5">
    <source>
        <dbReference type="SAM" id="MobiDB-lite"/>
    </source>
</evidence>
<name>A0A8I2YM95_9AGAM</name>